<evidence type="ECO:0000313" key="2">
    <source>
        <dbReference type="Proteomes" id="UP000270094"/>
    </source>
</evidence>
<organism evidence="1 2">
    <name type="scientific">Strongylus vulgaris</name>
    <name type="common">Blood worm</name>
    <dbReference type="NCBI Taxonomy" id="40348"/>
    <lineage>
        <taxon>Eukaryota</taxon>
        <taxon>Metazoa</taxon>
        <taxon>Ecdysozoa</taxon>
        <taxon>Nematoda</taxon>
        <taxon>Chromadorea</taxon>
        <taxon>Rhabditida</taxon>
        <taxon>Rhabditina</taxon>
        <taxon>Rhabditomorpha</taxon>
        <taxon>Strongyloidea</taxon>
        <taxon>Strongylidae</taxon>
        <taxon>Strongylus</taxon>
    </lineage>
</organism>
<gene>
    <name evidence="1" type="ORF">SVUK_LOCUS10215</name>
</gene>
<dbReference type="EMBL" id="UYYB01095047">
    <property type="protein sequence ID" value="VDM75217.1"/>
    <property type="molecule type" value="Genomic_DNA"/>
</dbReference>
<sequence length="86" mass="9821">MGPYNEKDERQMDAKSLEWFPREENVLEGGHRLGVECINLPVDLDLANVATADTNIVDDASERQKRMETVLWSARQVKTPSKYLSN</sequence>
<reference evidence="1 2" key="1">
    <citation type="submission" date="2018-11" db="EMBL/GenBank/DDBJ databases">
        <authorList>
            <consortium name="Pathogen Informatics"/>
        </authorList>
    </citation>
    <scope>NUCLEOTIDE SEQUENCE [LARGE SCALE GENOMIC DNA]</scope>
</reference>
<accession>A0A3P7JGJ6</accession>
<dbReference type="AlphaFoldDB" id="A0A3P7JGJ6"/>
<protein>
    <submittedName>
        <fullName evidence="1">Uncharacterized protein</fullName>
    </submittedName>
</protein>
<name>A0A3P7JGJ6_STRVU</name>
<dbReference type="Proteomes" id="UP000270094">
    <property type="component" value="Unassembled WGS sequence"/>
</dbReference>
<proteinExistence type="predicted"/>
<keyword evidence="2" id="KW-1185">Reference proteome</keyword>
<evidence type="ECO:0000313" key="1">
    <source>
        <dbReference type="EMBL" id="VDM75217.1"/>
    </source>
</evidence>